<dbReference type="EMBL" id="JBHLUU010000028">
    <property type="protein sequence ID" value="MFC0475585.1"/>
    <property type="molecule type" value="Genomic_DNA"/>
</dbReference>
<dbReference type="InterPro" id="IPR001736">
    <property type="entry name" value="PLipase_D/transphosphatidylase"/>
</dbReference>
<dbReference type="RefSeq" id="WP_377058006.1">
    <property type="nucleotide sequence ID" value="NZ_JBHLUU010000028.1"/>
</dbReference>
<dbReference type="Pfam" id="PF13091">
    <property type="entry name" value="PLDc_2"/>
    <property type="match status" value="1"/>
</dbReference>
<evidence type="ECO:0000313" key="3">
    <source>
        <dbReference type="Proteomes" id="UP001589738"/>
    </source>
</evidence>
<protein>
    <submittedName>
        <fullName evidence="2">Phospholipase D-like domain-containing protein</fullName>
    </submittedName>
</protein>
<dbReference type="InterPro" id="IPR025202">
    <property type="entry name" value="PLD-like_dom"/>
</dbReference>
<evidence type="ECO:0000259" key="1">
    <source>
        <dbReference type="PROSITE" id="PS50035"/>
    </source>
</evidence>
<proteinExistence type="predicted"/>
<feature type="domain" description="PLD phosphodiesterase" evidence="1">
    <location>
        <begin position="110"/>
        <end position="136"/>
    </location>
</feature>
<name>A0ABV6KRN3_9BACI</name>
<keyword evidence="3" id="KW-1185">Reference proteome</keyword>
<dbReference type="PROSITE" id="PS50035">
    <property type="entry name" value="PLD"/>
    <property type="match status" value="1"/>
</dbReference>
<reference evidence="2 3" key="1">
    <citation type="submission" date="2024-09" db="EMBL/GenBank/DDBJ databases">
        <authorList>
            <person name="Sun Q."/>
            <person name="Mori K."/>
        </authorList>
    </citation>
    <scope>NUCLEOTIDE SEQUENCE [LARGE SCALE GENOMIC DNA]</scope>
    <source>
        <strain evidence="2 3">CGMCC 1.9126</strain>
    </source>
</reference>
<comment type="caution">
    <text evidence="2">The sequence shown here is derived from an EMBL/GenBank/DDBJ whole genome shotgun (WGS) entry which is preliminary data.</text>
</comment>
<dbReference type="Proteomes" id="UP001589738">
    <property type="component" value="Unassembled WGS sequence"/>
</dbReference>
<dbReference type="SMART" id="SM00155">
    <property type="entry name" value="PLDc"/>
    <property type="match status" value="1"/>
</dbReference>
<gene>
    <name evidence="2" type="ORF">ACFFHF_10025</name>
</gene>
<evidence type="ECO:0000313" key="2">
    <source>
        <dbReference type="EMBL" id="MFC0475585.1"/>
    </source>
</evidence>
<accession>A0ABV6KRN3</accession>
<dbReference type="SUPFAM" id="SSF56024">
    <property type="entry name" value="Phospholipase D/nuclease"/>
    <property type="match status" value="1"/>
</dbReference>
<organism evidence="2 3">
    <name type="scientific">Robertmurraya beringensis</name>
    <dbReference type="NCBI Taxonomy" id="641660"/>
    <lineage>
        <taxon>Bacteria</taxon>
        <taxon>Bacillati</taxon>
        <taxon>Bacillota</taxon>
        <taxon>Bacilli</taxon>
        <taxon>Bacillales</taxon>
        <taxon>Bacillaceae</taxon>
        <taxon>Robertmurraya</taxon>
    </lineage>
</organism>
<sequence length="385" mass="45174">MKEELAISNSSKLLLSFDEYGFQEVVDDFDNTDFIGIVTYNLSAVYKPELLKLLKKIKKGNPDIKITVITNIPGRWDYKNDKQQENVFKSIKSYCRLLDDYIAGGIETYFNFDNHSKIFLTDNIAYIGSANFSNGSKSNYEMGTIIYDQASVNEIKKKMFELIKKESIYYSIDSYYELSKAFLEQTINECNRIITSIEENLITEYDFGYRGSYYGIDFSNGDIPISDWNSFIELYSDVEYLFDELLYKFDEEINNTYIPSRLKALEKTVSILKFHLNEIGEFNEMKEWDSNYEHYSDVSLGLNTGEPEDTERILELADERVREKRELILDKLNQNLGVVEKGLDFLKYLFDEILDELDGIQEIKRTYKIENERLINNTEFDLERD</sequence>
<dbReference type="Gene3D" id="3.30.870.10">
    <property type="entry name" value="Endonuclease Chain A"/>
    <property type="match status" value="1"/>
</dbReference>